<dbReference type="OrthoDB" id="4818801at2759"/>
<feature type="binding site" evidence="2">
    <location>
        <begin position="26"/>
        <end position="27"/>
    </location>
    <ligand>
        <name>substrate</name>
    </ligand>
</feature>
<dbReference type="Gene3D" id="3.40.50.1240">
    <property type="entry name" value="Phosphoglycerate mutase-like"/>
    <property type="match status" value="1"/>
</dbReference>
<dbReference type="CDD" id="cd07067">
    <property type="entry name" value="HP_PGM_like"/>
    <property type="match status" value="1"/>
</dbReference>
<sequence length="231" mass="25540">MAPKRMPKVYLVRHGETEWTINGRHTGTTDLPLTANGEAIMLKLGDKAAGPGKLIDPTLIGTVMVSPRLRAKRTFELIFSHSPVKPPMTIDERVREWTYGDYEGFYKHEAVAARKAKGLPSGEGGWDIWVDGCEGGESAQEMTDRADEVVRTVRDAHRKWYEDPERKEGDKGGDVLIVSHGHFSRCFLARWLALPLPAGQLFVLDPGGVCVGQYYHDLGKTALGAMNLGLI</sequence>
<dbReference type="STRING" id="1353952.A0A165GP35"/>
<dbReference type="GO" id="GO:0050278">
    <property type="term" value="F:sedoheptulose-bisphosphatase activity"/>
    <property type="evidence" value="ECO:0007669"/>
    <property type="project" value="TreeGrafter"/>
</dbReference>
<evidence type="ECO:0000313" key="4">
    <source>
        <dbReference type="Proteomes" id="UP000076842"/>
    </source>
</evidence>
<dbReference type="SUPFAM" id="SSF53254">
    <property type="entry name" value="Phosphoglycerate mutase-like"/>
    <property type="match status" value="1"/>
</dbReference>
<dbReference type="InterPro" id="IPR029033">
    <property type="entry name" value="His_PPase_superfam"/>
</dbReference>
<feature type="binding site" evidence="2">
    <location>
        <position position="70"/>
    </location>
    <ligand>
        <name>substrate</name>
    </ligand>
</feature>
<feature type="binding site" evidence="2">
    <location>
        <position position="107"/>
    </location>
    <ligand>
        <name>substrate</name>
    </ligand>
</feature>
<dbReference type="AlphaFoldDB" id="A0A165GP35"/>
<dbReference type="Proteomes" id="UP000076842">
    <property type="component" value="Unassembled WGS sequence"/>
</dbReference>
<dbReference type="InterPro" id="IPR050275">
    <property type="entry name" value="PGM_Phosphatase"/>
</dbReference>
<evidence type="ECO:0000256" key="1">
    <source>
        <dbReference type="PIRSR" id="PIRSR613078-1"/>
    </source>
</evidence>
<dbReference type="PANTHER" id="PTHR48100">
    <property type="entry name" value="BROAD-SPECIFICITY PHOSPHATASE YOR283W-RELATED"/>
    <property type="match status" value="1"/>
</dbReference>
<dbReference type="EMBL" id="KV423952">
    <property type="protein sequence ID" value="KZT58303.1"/>
    <property type="molecule type" value="Genomic_DNA"/>
</dbReference>
<dbReference type="GO" id="GO:0046390">
    <property type="term" value="P:ribose phosphate biosynthetic process"/>
    <property type="evidence" value="ECO:0007669"/>
    <property type="project" value="TreeGrafter"/>
</dbReference>
<reference evidence="3 4" key="1">
    <citation type="journal article" date="2016" name="Mol. Biol. Evol.">
        <title>Comparative Genomics of Early-Diverging Mushroom-Forming Fungi Provides Insights into the Origins of Lignocellulose Decay Capabilities.</title>
        <authorList>
            <person name="Nagy L.G."/>
            <person name="Riley R."/>
            <person name="Tritt A."/>
            <person name="Adam C."/>
            <person name="Daum C."/>
            <person name="Floudas D."/>
            <person name="Sun H."/>
            <person name="Yadav J.S."/>
            <person name="Pangilinan J."/>
            <person name="Larsson K.H."/>
            <person name="Matsuura K."/>
            <person name="Barry K."/>
            <person name="Labutti K."/>
            <person name="Kuo R."/>
            <person name="Ohm R.A."/>
            <person name="Bhattacharya S.S."/>
            <person name="Shirouzu T."/>
            <person name="Yoshinaga Y."/>
            <person name="Martin F.M."/>
            <person name="Grigoriev I.V."/>
            <person name="Hibbett D.S."/>
        </authorList>
    </citation>
    <scope>NUCLEOTIDE SEQUENCE [LARGE SCALE GENOMIC DNA]</scope>
    <source>
        <strain evidence="3 4">HHB12733</strain>
    </source>
</reference>
<feature type="binding site" evidence="2">
    <location>
        <begin position="96"/>
        <end position="99"/>
    </location>
    <ligand>
        <name>substrate</name>
    </ligand>
</feature>
<feature type="active site" description="Tele-phosphohistidine intermediate" evidence="1">
    <location>
        <position position="14"/>
    </location>
</feature>
<dbReference type="InParanoid" id="A0A165GP35"/>
<dbReference type="InterPro" id="IPR013078">
    <property type="entry name" value="His_Pase_superF_clade-1"/>
</dbReference>
<proteinExistence type="predicted"/>
<accession>A0A165GP35</accession>
<dbReference type="SMART" id="SM00855">
    <property type="entry name" value="PGAM"/>
    <property type="match status" value="1"/>
</dbReference>
<dbReference type="PIRSF" id="PIRSF000709">
    <property type="entry name" value="6PFK_2-Ptase"/>
    <property type="match status" value="1"/>
</dbReference>
<evidence type="ECO:0000256" key="2">
    <source>
        <dbReference type="PIRSR" id="PIRSR613078-2"/>
    </source>
</evidence>
<dbReference type="PANTHER" id="PTHR48100:SF15">
    <property type="entry name" value="SEDOHEPTULOSE 1,7-BISPHOSPHATASE"/>
    <property type="match status" value="1"/>
</dbReference>
<keyword evidence="4" id="KW-1185">Reference proteome</keyword>
<name>A0A165GP35_9BASI</name>
<dbReference type="Pfam" id="PF00300">
    <property type="entry name" value="His_Phos_1"/>
    <property type="match status" value="1"/>
</dbReference>
<feature type="active site" description="Proton donor/acceptor" evidence="1">
    <location>
        <position position="96"/>
    </location>
</feature>
<organism evidence="3 4">
    <name type="scientific">Calocera cornea HHB12733</name>
    <dbReference type="NCBI Taxonomy" id="1353952"/>
    <lineage>
        <taxon>Eukaryota</taxon>
        <taxon>Fungi</taxon>
        <taxon>Dikarya</taxon>
        <taxon>Basidiomycota</taxon>
        <taxon>Agaricomycotina</taxon>
        <taxon>Dacrymycetes</taxon>
        <taxon>Dacrymycetales</taxon>
        <taxon>Dacrymycetaceae</taxon>
        <taxon>Calocera</taxon>
    </lineage>
</organism>
<evidence type="ECO:0000313" key="3">
    <source>
        <dbReference type="EMBL" id="KZT58303.1"/>
    </source>
</evidence>
<gene>
    <name evidence="3" type="ORF">CALCODRAFT_482406</name>
</gene>
<protein>
    <submittedName>
        <fullName evidence="3">Phosphoglycerate mutase-like protein</fullName>
    </submittedName>
</protein>